<feature type="transmembrane region" description="Helical" evidence="2">
    <location>
        <begin position="12"/>
        <end position="33"/>
    </location>
</feature>
<evidence type="ECO:0000313" key="5">
    <source>
        <dbReference type="Proteomes" id="UP000177081"/>
    </source>
</evidence>
<gene>
    <name evidence="4" type="ORF">A3A32_04005</name>
</gene>
<dbReference type="InterPro" id="IPR023346">
    <property type="entry name" value="Lysozyme-like_dom_sf"/>
</dbReference>
<evidence type="ECO:0000256" key="1">
    <source>
        <dbReference type="SAM" id="Coils"/>
    </source>
</evidence>
<comment type="caution">
    <text evidence="4">The sequence shown here is derived from an EMBL/GenBank/DDBJ whole genome shotgun (WGS) entry which is preliminary data.</text>
</comment>
<proteinExistence type="predicted"/>
<dbReference type="AlphaFoldDB" id="A0A1G2RTW3"/>
<dbReference type="SUPFAM" id="SSF90257">
    <property type="entry name" value="Myosin rod fragments"/>
    <property type="match status" value="1"/>
</dbReference>
<dbReference type="SUPFAM" id="SSF53955">
    <property type="entry name" value="Lysozyme-like"/>
    <property type="match status" value="1"/>
</dbReference>
<organism evidence="4 5">
    <name type="scientific">Candidatus Wildermuthbacteria bacterium RIFCSPLOWO2_01_FULL_48_35</name>
    <dbReference type="NCBI Taxonomy" id="1802463"/>
    <lineage>
        <taxon>Bacteria</taxon>
        <taxon>Candidatus Wildermuthiibacteriota</taxon>
    </lineage>
</organism>
<accession>A0A1G2RTW3</accession>
<keyword evidence="2" id="KW-1133">Transmembrane helix</keyword>
<reference evidence="4 5" key="1">
    <citation type="journal article" date="2016" name="Nat. Commun.">
        <title>Thousands of microbial genomes shed light on interconnected biogeochemical processes in an aquifer system.</title>
        <authorList>
            <person name="Anantharaman K."/>
            <person name="Brown C.T."/>
            <person name="Hug L.A."/>
            <person name="Sharon I."/>
            <person name="Castelle C.J."/>
            <person name="Probst A.J."/>
            <person name="Thomas B.C."/>
            <person name="Singh A."/>
            <person name="Wilkins M.J."/>
            <person name="Karaoz U."/>
            <person name="Brodie E.L."/>
            <person name="Williams K.H."/>
            <person name="Hubbard S.S."/>
            <person name="Banfield J.F."/>
        </authorList>
    </citation>
    <scope>NUCLEOTIDE SEQUENCE [LARGE SCALE GENOMIC DNA]</scope>
</reference>
<sequence>MTCVTERISFGLRRVLFIIAAGMILIPVFGIGAQTPEEEKRALEDELKKLEAQITQYEQDVTKTKKEKQTLQSRIQALKGEIQKLDLQISQGNLMIRDLGVQIKDTEKSVSTTEQQIGRYRERLAVIMRRLQGENQKSLIEILLGENELSDFFSNFVALERLNVQNQKLLASIKDLRGYLEEQKVSLADEKEDLEKVVSVQLLQKQRNVAAQKEQQTVLKQTEGKEQTYQQLLATSRQKAAEIRARIFELIGVPNAPTFGEAAELAKYVETVTNIRAAFLLAVLTQESNIGKNVGQCYLKNPDTGAGTIAYNGKTVSKVMHPSRDAPHFLRITKELGRDPFGTAVSCPIPTVGGYGGAMGPGQFIPSTWVLIESKLKAVTGGNVDPWSIKDSFMATGIFLRDLGGVTNEWSAAMKYFSGSSWSKYEEFYGNSVMALANRYQQDIEIISQ</sequence>
<dbReference type="Pfam" id="PF13406">
    <property type="entry name" value="SLT_2"/>
    <property type="match status" value="1"/>
</dbReference>
<evidence type="ECO:0000313" key="4">
    <source>
        <dbReference type="EMBL" id="OHA75722.1"/>
    </source>
</evidence>
<dbReference type="Proteomes" id="UP000177081">
    <property type="component" value="Unassembled WGS sequence"/>
</dbReference>
<keyword evidence="2" id="KW-0812">Transmembrane</keyword>
<feature type="domain" description="Transglycosylase SLT" evidence="3">
    <location>
        <begin position="261"/>
        <end position="407"/>
    </location>
</feature>
<keyword evidence="2" id="KW-0472">Membrane</keyword>
<dbReference type="Gene3D" id="6.10.250.3150">
    <property type="match status" value="1"/>
</dbReference>
<evidence type="ECO:0000256" key="2">
    <source>
        <dbReference type="SAM" id="Phobius"/>
    </source>
</evidence>
<name>A0A1G2RTW3_9BACT</name>
<keyword evidence="1" id="KW-0175">Coiled coil</keyword>
<dbReference type="InterPro" id="IPR031304">
    <property type="entry name" value="SLT_2"/>
</dbReference>
<dbReference type="EMBL" id="MHUI01000006">
    <property type="protein sequence ID" value="OHA75722.1"/>
    <property type="molecule type" value="Genomic_DNA"/>
</dbReference>
<protein>
    <recommendedName>
        <fullName evidence="3">Transglycosylase SLT domain-containing protein</fullName>
    </recommendedName>
</protein>
<feature type="coiled-coil region" evidence="1">
    <location>
        <begin position="33"/>
        <end position="123"/>
    </location>
</feature>
<evidence type="ECO:0000259" key="3">
    <source>
        <dbReference type="Pfam" id="PF13406"/>
    </source>
</evidence>